<organism evidence="1 2">
    <name type="scientific">Malus domestica</name>
    <name type="common">Apple</name>
    <name type="synonym">Pyrus malus</name>
    <dbReference type="NCBI Taxonomy" id="3750"/>
    <lineage>
        <taxon>Eukaryota</taxon>
        <taxon>Viridiplantae</taxon>
        <taxon>Streptophyta</taxon>
        <taxon>Embryophyta</taxon>
        <taxon>Tracheophyta</taxon>
        <taxon>Spermatophyta</taxon>
        <taxon>Magnoliopsida</taxon>
        <taxon>eudicotyledons</taxon>
        <taxon>Gunneridae</taxon>
        <taxon>Pentapetalae</taxon>
        <taxon>rosids</taxon>
        <taxon>fabids</taxon>
        <taxon>Rosales</taxon>
        <taxon>Rosaceae</taxon>
        <taxon>Amygdaloideae</taxon>
        <taxon>Maleae</taxon>
        <taxon>Malus</taxon>
    </lineage>
</organism>
<dbReference type="PANTHER" id="PTHR36353:SF1">
    <property type="entry name" value="TRANSMEMBRANE PROTEIN"/>
    <property type="match status" value="1"/>
</dbReference>
<dbReference type="Proteomes" id="UP000290289">
    <property type="component" value="Chromosome 11"/>
</dbReference>
<protein>
    <submittedName>
        <fullName evidence="1">Uncharacterized protein</fullName>
    </submittedName>
</protein>
<name>A0A498IHR5_MALDO</name>
<evidence type="ECO:0000313" key="2">
    <source>
        <dbReference type="Proteomes" id="UP000290289"/>
    </source>
</evidence>
<dbReference type="PANTHER" id="PTHR36353">
    <property type="entry name" value="TRANSMEMBRANE PROTEIN"/>
    <property type="match status" value="1"/>
</dbReference>
<dbReference type="Pfam" id="PF25105">
    <property type="entry name" value="DUF7813"/>
    <property type="match status" value="1"/>
</dbReference>
<keyword evidence="2" id="KW-1185">Reference proteome</keyword>
<dbReference type="InterPro" id="IPR056715">
    <property type="entry name" value="DUF7813"/>
</dbReference>
<evidence type="ECO:0000313" key="1">
    <source>
        <dbReference type="EMBL" id="RXH82720.1"/>
    </source>
</evidence>
<proteinExistence type="predicted"/>
<dbReference type="AlphaFoldDB" id="A0A498IHR5"/>
<comment type="caution">
    <text evidence="1">The sequence shown here is derived from an EMBL/GenBank/DDBJ whole genome shotgun (WGS) entry which is preliminary data.</text>
</comment>
<accession>A0A498IHR5</accession>
<gene>
    <name evidence="1" type="ORF">DVH24_003218</name>
</gene>
<reference evidence="1 2" key="1">
    <citation type="submission" date="2018-10" db="EMBL/GenBank/DDBJ databases">
        <title>A high-quality apple genome assembly.</title>
        <authorList>
            <person name="Hu J."/>
        </authorList>
    </citation>
    <scope>NUCLEOTIDE SEQUENCE [LARGE SCALE GENOMIC DNA]</scope>
    <source>
        <strain evidence="2">cv. HFTH1</strain>
        <tissue evidence="1">Young leaf</tissue>
    </source>
</reference>
<dbReference type="EMBL" id="RDQH01000337">
    <property type="protein sequence ID" value="RXH82720.1"/>
    <property type="molecule type" value="Genomic_DNA"/>
</dbReference>
<sequence>MGIILICYDKPRSRSLVTSSPSPSFPPHLLLPHGRRKWDPLLHLLRQLRPFSQIPHLLPRPCWRWQYQPTLSQIFSRVLFSDLSPSPTPPISTPHPCRTHFFTSFVNRDPSLKSLISCLDLAGAGNTNQRSPRSSAESPSPISLRRRHRPFLHLTHVGTLVDNFFSGDDDNAHSFFAPILIFSSSSHSTSKLGFIGTYGTRVSKIVRYSLTFKAEKFTISDDIARGRDGNRESNVGRRKAAMKKWTIGPSICNS</sequence>